<name>A0ABU5T6I7_9MICC</name>
<proteinExistence type="predicted"/>
<dbReference type="InterPro" id="IPR011344">
    <property type="entry name" value="ssDNA-bd"/>
</dbReference>
<dbReference type="CDD" id="cd04496">
    <property type="entry name" value="SSB_OBF"/>
    <property type="match status" value="1"/>
</dbReference>
<keyword evidence="1 2" id="KW-0238">DNA-binding</keyword>
<feature type="region of interest" description="Disordered" evidence="4">
    <location>
        <begin position="145"/>
        <end position="174"/>
    </location>
</feature>
<keyword evidence="6" id="KW-1185">Reference proteome</keyword>
<dbReference type="NCBIfam" id="TIGR00621">
    <property type="entry name" value="ssb"/>
    <property type="match status" value="1"/>
</dbReference>
<dbReference type="SUPFAM" id="SSF50249">
    <property type="entry name" value="Nucleic acid-binding proteins"/>
    <property type="match status" value="1"/>
</dbReference>
<gene>
    <name evidence="5" type="primary">ssb</name>
    <name evidence="5" type="ORF">SPF06_11250</name>
</gene>
<dbReference type="InterPro" id="IPR000424">
    <property type="entry name" value="Primosome_PriB/ssb"/>
</dbReference>
<organism evidence="5 6">
    <name type="scientific">Sinomonas terricola</name>
    <dbReference type="NCBI Taxonomy" id="3110330"/>
    <lineage>
        <taxon>Bacteria</taxon>
        <taxon>Bacillati</taxon>
        <taxon>Actinomycetota</taxon>
        <taxon>Actinomycetes</taxon>
        <taxon>Micrococcales</taxon>
        <taxon>Micrococcaceae</taxon>
        <taxon>Sinomonas</taxon>
    </lineage>
</organism>
<dbReference type="EMBL" id="JAYGGQ010000007">
    <property type="protein sequence ID" value="MEA5455296.1"/>
    <property type="molecule type" value="Genomic_DNA"/>
</dbReference>
<evidence type="ECO:0000256" key="3">
    <source>
        <dbReference type="RuleBase" id="RU000524"/>
    </source>
</evidence>
<protein>
    <recommendedName>
        <fullName evidence="3">Single-stranded DNA-binding protein</fullName>
    </recommendedName>
</protein>
<evidence type="ECO:0000256" key="4">
    <source>
        <dbReference type="SAM" id="MobiDB-lite"/>
    </source>
</evidence>
<dbReference type="Gene3D" id="2.40.50.140">
    <property type="entry name" value="Nucleic acid-binding proteins"/>
    <property type="match status" value="1"/>
</dbReference>
<evidence type="ECO:0000313" key="5">
    <source>
        <dbReference type="EMBL" id="MEA5455296.1"/>
    </source>
</evidence>
<comment type="caution">
    <text evidence="5">The sequence shown here is derived from an EMBL/GenBank/DDBJ whole genome shotgun (WGS) entry which is preliminary data.</text>
</comment>
<dbReference type="GO" id="GO:0003677">
    <property type="term" value="F:DNA binding"/>
    <property type="evidence" value="ECO:0007669"/>
    <property type="project" value="UniProtKB-KW"/>
</dbReference>
<dbReference type="Pfam" id="PF00436">
    <property type="entry name" value="SSB"/>
    <property type="match status" value="1"/>
</dbReference>
<reference evidence="5 6" key="1">
    <citation type="submission" date="2023-12" db="EMBL/GenBank/DDBJ databases">
        <title>Sinomonas terricola sp. nov, isolated from litchi orchard soil in Guangdong, PR China.</title>
        <authorList>
            <person name="Jiaxin W."/>
            <person name="Yang Z."/>
            <person name="Honghui Z."/>
        </authorList>
    </citation>
    <scope>NUCLEOTIDE SEQUENCE [LARGE SCALE GENOMIC DNA]</scope>
    <source>
        <strain evidence="5 6">JGH33</strain>
    </source>
</reference>
<accession>A0ABU5T6I7</accession>
<dbReference type="PROSITE" id="PS50935">
    <property type="entry name" value="SSB"/>
    <property type="match status" value="1"/>
</dbReference>
<evidence type="ECO:0000313" key="6">
    <source>
        <dbReference type="Proteomes" id="UP001304769"/>
    </source>
</evidence>
<dbReference type="Proteomes" id="UP001304769">
    <property type="component" value="Unassembled WGS sequence"/>
</dbReference>
<sequence>MGDIMTVRGFVATDPRTNTTHGGDVVSSFRLAATERRFDREAGAWVDGHTNWYTVVGFRQLAGNMSGSLKKGQRVIVVGRLRLKQWEKDGRIFHSAEVEAESVGHDLFWGSAKFSRNQQDAQRSEAPIQRVVVDGVGVVDLRTGEVPDDEASGENEHDVAGLADDGTDPRADPDDVVRLASEDAGTDPMAGARDGLLAV</sequence>
<feature type="region of interest" description="Disordered" evidence="4">
    <location>
        <begin position="180"/>
        <end position="199"/>
    </location>
</feature>
<evidence type="ECO:0000256" key="2">
    <source>
        <dbReference type="PROSITE-ProRule" id="PRU00252"/>
    </source>
</evidence>
<dbReference type="RefSeq" id="WP_323279148.1">
    <property type="nucleotide sequence ID" value="NZ_JAYGGQ010000007.1"/>
</dbReference>
<evidence type="ECO:0000256" key="1">
    <source>
        <dbReference type="ARBA" id="ARBA00023125"/>
    </source>
</evidence>
<dbReference type="InterPro" id="IPR012340">
    <property type="entry name" value="NA-bd_OB-fold"/>
</dbReference>